<dbReference type="EMBL" id="SUPL01000004">
    <property type="protein sequence ID" value="TJY36052.1"/>
    <property type="molecule type" value="Genomic_DNA"/>
</dbReference>
<dbReference type="PANTHER" id="PTHR36920:SF1">
    <property type="entry name" value="OUTER MEMBRANE PROTEIN W"/>
    <property type="match status" value="1"/>
</dbReference>
<dbReference type="OrthoDB" id="9807574at2"/>
<comment type="caution">
    <text evidence="2">The sequence shown here is derived from an EMBL/GenBank/DDBJ whole genome shotgun (WGS) entry which is preliminary data.</text>
</comment>
<evidence type="ECO:0000256" key="1">
    <source>
        <dbReference type="SAM" id="SignalP"/>
    </source>
</evidence>
<dbReference type="InterPro" id="IPR011250">
    <property type="entry name" value="OMP/PagP_B-barrel"/>
</dbReference>
<name>A0A4U0F082_9FLAO</name>
<organism evidence="2 3">
    <name type="scientific">Pontimicrobium aquaticum</name>
    <dbReference type="NCBI Taxonomy" id="2565367"/>
    <lineage>
        <taxon>Bacteria</taxon>
        <taxon>Pseudomonadati</taxon>
        <taxon>Bacteroidota</taxon>
        <taxon>Flavobacteriia</taxon>
        <taxon>Flavobacteriales</taxon>
        <taxon>Flavobacteriaceae</taxon>
        <taxon>Pontimicrobium</taxon>
    </lineage>
</organism>
<dbReference type="AlphaFoldDB" id="A0A4U0F082"/>
<dbReference type="PANTHER" id="PTHR36920">
    <property type="match status" value="1"/>
</dbReference>
<dbReference type="InterPro" id="IPR005618">
    <property type="entry name" value="OMPW"/>
</dbReference>
<feature type="signal peptide" evidence="1">
    <location>
        <begin position="1"/>
        <end position="22"/>
    </location>
</feature>
<keyword evidence="1" id="KW-0732">Signal</keyword>
<protein>
    <submittedName>
        <fullName evidence="2">OmpW family protein</fullName>
    </submittedName>
</protein>
<dbReference type="RefSeq" id="WP_136843357.1">
    <property type="nucleotide sequence ID" value="NZ_SUPL01000004.1"/>
</dbReference>
<dbReference type="GO" id="GO:0019867">
    <property type="term" value="C:outer membrane"/>
    <property type="evidence" value="ECO:0007669"/>
    <property type="project" value="InterPro"/>
</dbReference>
<keyword evidence="3" id="KW-1185">Reference proteome</keyword>
<reference evidence="2 3" key="1">
    <citation type="submission" date="2019-04" db="EMBL/GenBank/DDBJ databases">
        <title>Lacinutrix sp. nov., isolated from marine water.</title>
        <authorList>
            <person name="Kim W."/>
        </authorList>
    </citation>
    <scope>NUCLEOTIDE SEQUENCE [LARGE SCALE GENOMIC DNA]</scope>
    <source>
        <strain evidence="2 3">CAU 1491</strain>
    </source>
</reference>
<evidence type="ECO:0000313" key="3">
    <source>
        <dbReference type="Proteomes" id="UP000307657"/>
    </source>
</evidence>
<dbReference type="Proteomes" id="UP000307657">
    <property type="component" value="Unassembled WGS sequence"/>
</dbReference>
<proteinExistence type="predicted"/>
<dbReference type="Gene3D" id="2.40.160.20">
    <property type="match status" value="1"/>
</dbReference>
<accession>A0A4U0F082</accession>
<evidence type="ECO:0000313" key="2">
    <source>
        <dbReference type="EMBL" id="TJY36052.1"/>
    </source>
</evidence>
<gene>
    <name evidence="2" type="ORF">E5167_09335</name>
</gene>
<dbReference type="Pfam" id="PF03922">
    <property type="entry name" value="OmpW"/>
    <property type="match status" value="1"/>
</dbReference>
<sequence>MKKTIFSLVIALLCLVNLNAQDKADDTNTNKWQMRFRVLAITPSPGDDIEGADVDISTSYIPELDFTYFFDKNWAAELILATSKHEVDVEGTDLGRVWLLPPTLSLQYHFAGGEVKPYVGAGVNYTIFYGIKSGDAADMDYDNTFGFSFQAGLDYILSDKWFLNLDVKKILLSTDVNVDTGEGILPVDVDVNPLVIGIGVGMKF</sequence>
<dbReference type="SUPFAM" id="SSF56925">
    <property type="entry name" value="OMPA-like"/>
    <property type="match status" value="1"/>
</dbReference>
<feature type="chain" id="PRO_5020243064" evidence="1">
    <location>
        <begin position="23"/>
        <end position="204"/>
    </location>
</feature>
<dbReference type="GO" id="GO:0055085">
    <property type="term" value="P:transmembrane transport"/>
    <property type="evidence" value="ECO:0007669"/>
    <property type="project" value="TreeGrafter"/>
</dbReference>